<accession>A0A923NBZ0</accession>
<proteinExistence type="predicted"/>
<name>A0A923NBZ0_9FIRM</name>
<dbReference type="Proteomes" id="UP000644115">
    <property type="component" value="Unassembled WGS sequence"/>
</dbReference>
<evidence type="ECO:0000313" key="2">
    <source>
        <dbReference type="Proteomes" id="UP000644115"/>
    </source>
</evidence>
<reference evidence="1" key="1">
    <citation type="submission" date="2020-08" db="EMBL/GenBank/DDBJ databases">
        <authorList>
            <person name="Liu C."/>
            <person name="Sun Q."/>
        </authorList>
    </citation>
    <scope>NUCLEOTIDE SEQUENCE</scope>
    <source>
        <strain evidence="1">BX16</strain>
    </source>
</reference>
<protein>
    <recommendedName>
        <fullName evidence="3">Transcriptional regulator, AbiEi antitoxin, Type IV TA system</fullName>
    </recommendedName>
</protein>
<evidence type="ECO:0000313" key="1">
    <source>
        <dbReference type="EMBL" id="MBC5999998.1"/>
    </source>
</evidence>
<dbReference type="AlphaFoldDB" id="A0A923NBZ0"/>
<organism evidence="1 2">
    <name type="scientific">Lentihominibacter faecis</name>
    <dbReference type="NCBI Taxonomy" id="2764712"/>
    <lineage>
        <taxon>Bacteria</taxon>
        <taxon>Bacillati</taxon>
        <taxon>Bacillota</taxon>
        <taxon>Clostridia</taxon>
        <taxon>Peptostreptococcales</taxon>
        <taxon>Anaerovoracaceae</taxon>
        <taxon>Lentihominibacter</taxon>
    </lineage>
</organism>
<sequence length="180" mass="21084">MIFTYKECLQRCGSKYNMNKMIASGEIFKQEKGIYSDVKYVPEYQIISAKYPKAVFSLDSAFYYHGLTDVIPDKYYLTTEKSAAKIKDPRVVQIFENSDVLHVGAKNIPSGDTKILMYTKERMLVELLRKKNKLPFDYYKEILGNYRKIIYELDVSAVQNMIMMMPKTRMIMEALELEVF</sequence>
<comment type="caution">
    <text evidence="1">The sequence shown here is derived from an EMBL/GenBank/DDBJ whole genome shotgun (WGS) entry which is preliminary data.</text>
</comment>
<dbReference type="RefSeq" id="WP_249287354.1">
    <property type="nucleotide sequence ID" value="NZ_JACRWC010000105.1"/>
</dbReference>
<dbReference type="EMBL" id="JACRWC010000105">
    <property type="protein sequence ID" value="MBC5999998.1"/>
    <property type="molecule type" value="Genomic_DNA"/>
</dbReference>
<gene>
    <name evidence="1" type="ORF">H8876_08295</name>
</gene>
<evidence type="ECO:0008006" key="3">
    <source>
        <dbReference type="Google" id="ProtNLM"/>
    </source>
</evidence>
<keyword evidence="2" id="KW-1185">Reference proteome</keyword>